<feature type="compositionally biased region" description="Polar residues" evidence="1">
    <location>
        <begin position="447"/>
        <end position="468"/>
    </location>
</feature>
<feature type="region of interest" description="Disordered" evidence="1">
    <location>
        <begin position="347"/>
        <end position="486"/>
    </location>
</feature>
<feature type="compositionally biased region" description="Low complexity" evidence="1">
    <location>
        <begin position="391"/>
        <end position="424"/>
    </location>
</feature>
<evidence type="ECO:0000313" key="4">
    <source>
        <dbReference type="Proteomes" id="UP000777482"/>
    </source>
</evidence>
<evidence type="ECO:0000313" key="3">
    <source>
        <dbReference type="EMBL" id="KAG0661164.1"/>
    </source>
</evidence>
<accession>A0A9P7B5S2</accession>
<keyword evidence="2" id="KW-0812">Transmembrane</keyword>
<dbReference type="EMBL" id="PUHQ01000037">
    <property type="protein sequence ID" value="KAG0661164.1"/>
    <property type="molecule type" value="Genomic_DNA"/>
</dbReference>
<evidence type="ECO:0000256" key="2">
    <source>
        <dbReference type="SAM" id="Phobius"/>
    </source>
</evidence>
<sequence>MPSRPSSPSRRTPALIASAASVLLASGLAVSLAVAVRSIEAELDSDDEAIDLDQTAVAVWWAGDVALRWAFISAAGSLCGVLGLVLRKSKLHAVFALTTAFDLLATIFLTLTLLLLTFSPSLSEPFGDFVCSSSYASDFSASARALLARPSEHATSSWSNGIELAFWGVEACEDAWQTAMVRVLVGCAVTIALRAYGTWVTWDANVEMKDLEDRGLGGAWSSVRAAVDETGVDGERGENVNSKGMVEKMVRRLSSSSGGPRPTARYTPLALEEARSSRTLERRSNTFPHPPSLLTSVDEKRRPTRAQSDDIRRNSSSSSPNRRNSSAEPRLVLVPFVIDSLGHAVYEPSSPTLHMPPPQQQQQQHECGAPARRSLSTLSTRPSPPSPRPRSMPSSSSSSSSSCPSLSASASSSAPSSPATATSPASPPPPPPPPLTPPLIFTDEPGQMSSSSTSPARCQSNSTKSLDSAANRPRWTRAQDDDDLEA</sequence>
<evidence type="ECO:0000256" key="1">
    <source>
        <dbReference type="SAM" id="MobiDB-lite"/>
    </source>
</evidence>
<feature type="compositionally biased region" description="Basic and acidic residues" evidence="1">
    <location>
        <begin position="297"/>
        <end position="313"/>
    </location>
</feature>
<feature type="compositionally biased region" description="Low complexity" evidence="1">
    <location>
        <begin position="314"/>
        <end position="326"/>
    </location>
</feature>
<feature type="transmembrane region" description="Helical" evidence="2">
    <location>
        <begin position="66"/>
        <end position="86"/>
    </location>
</feature>
<name>A0A9P7B5S2_RHOMI</name>
<organism evidence="3 4">
    <name type="scientific">Rhodotorula mucilaginosa</name>
    <name type="common">Yeast</name>
    <name type="synonym">Rhodotorula rubra</name>
    <dbReference type="NCBI Taxonomy" id="5537"/>
    <lineage>
        <taxon>Eukaryota</taxon>
        <taxon>Fungi</taxon>
        <taxon>Dikarya</taxon>
        <taxon>Basidiomycota</taxon>
        <taxon>Pucciniomycotina</taxon>
        <taxon>Microbotryomycetes</taxon>
        <taxon>Sporidiobolales</taxon>
        <taxon>Sporidiobolaceae</taxon>
        <taxon>Rhodotorula</taxon>
    </lineage>
</organism>
<dbReference type="OrthoDB" id="2537982at2759"/>
<dbReference type="Proteomes" id="UP000777482">
    <property type="component" value="Unassembled WGS sequence"/>
</dbReference>
<feature type="compositionally biased region" description="Low complexity" evidence="1">
    <location>
        <begin position="360"/>
        <end position="381"/>
    </location>
</feature>
<keyword evidence="2" id="KW-1133">Transmembrane helix</keyword>
<feature type="transmembrane region" description="Helical" evidence="2">
    <location>
        <begin position="93"/>
        <end position="116"/>
    </location>
</feature>
<proteinExistence type="predicted"/>
<comment type="caution">
    <text evidence="3">The sequence shown here is derived from an EMBL/GenBank/DDBJ whole genome shotgun (WGS) entry which is preliminary data.</text>
</comment>
<reference evidence="3 4" key="1">
    <citation type="submission" date="2020-11" db="EMBL/GenBank/DDBJ databases">
        <title>Kefir isolates.</title>
        <authorList>
            <person name="Marcisauskas S."/>
            <person name="Kim Y."/>
            <person name="Blasche S."/>
        </authorList>
    </citation>
    <scope>NUCLEOTIDE SEQUENCE [LARGE SCALE GENOMIC DNA]</scope>
    <source>
        <strain evidence="3 4">KR</strain>
    </source>
</reference>
<dbReference type="AlphaFoldDB" id="A0A9P7B5S2"/>
<feature type="compositionally biased region" description="Pro residues" evidence="1">
    <location>
        <begin position="425"/>
        <end position="437"/>
    </location>
</feature>
<keyword evidence="2" id="KW-0472">Membrane</keyword>
<keyword evidence="4" id="KW-1185">Reference proteome</keyword>
<gene>
    <name evidence="3" type="ORF">C6P46_004118</name>
</gene>
<feature type="region of interest" description="Disordered" evidence="1">
    <location>
        <begin position="251"/>
        <end position="327"/>
    </location>
</feature>
<feature type="compositionally biased region" description="Basic and acidic residues" evidence="1">
    <location>
        <begin position="272"/>
        <end position="284"/>
    </location>
</feature>
<protein>
    <submittedName>
        <fullName evidence="3">Uncharacterized protein</fullName>
    </submittedName>
</protein>